<dbReference type="GO" id="GO:0003677">
    <property type="term" value="F:DNA binding"/>
    <property type="evidence" value="ECO:0007669"/>
    <property type="project" value="UniProtKB-UniRule"/>
</dbReference>
<proteinExistence type="inferred from homology"/>
<dbReference type="Pfam" id="PF03704">
    <property type="entry name" value="BTAD"/>
    <property type="match status" value="1"/>
</dbReference>
<evidence type="ECO:0000313" key="8">
    <source>
        <dbReference type="EMBL" id="SFE39504.1"/>
    </source>
</evidence>
<keyword evidence="4" id="KW-0804">Transcription</keyword>
<dbReference type="Gene3D" id="3.40.50.300">
    <property type="entry name" value="P-loop containing nucleotide triphosphate hydrolases"/>
    <property type="match status" value="1"/>
</dbReference>
<feature type="DNA-binding region" description="OmpR/PhoB-type" evidence="5">
    <location>
        <begin position="1"/>
        <end position="108"/>
    </location>
</feature>
<dbReference type="PROSITE" id="PS51755">
    <property type="entry name" value="OMPR_PHOB"/>
    <property type="match status" value="1"/>
</dbReference>
<dbReference type="PRINTS" id="PR00364">
    <property type="entry name" value="DISEASERSIST"/>
</dbReference>
<evidence type="ECO:0000313" key="9">
    <source>
        <dbReference type="Proteomes" id="UP000199645"/>
    </source>
</evidence>
<evidence type="ECO:0000256" key="1">
    <source>
        <dbReference type="ARBA" id="ARBA00005820"/>
    </source>
</evidence>
<name>A0A1I2A5T9_9ACTN</name>
<dbReference type="SUPFAM" id="SSF52540">
    <property type="entry name" value="P-loop containing nucleoside triphosphate hydrolases"/>
    <property type="match status" value="1"/>
</dbReference>
<dbReference type="AlphaFoldDB" id="A0A1I2A5T9"/>
<dbReference type="Pfam" id="PF00486">
    <property type="entry name" value="Trans_reg_C"/>
    <property type="match status" value="1"/>
</dbReference>
<dbReference type="PANTHER" id="PTHR35807">
    <property type="entry name" value="TRANSCRIPTIONAL REGULATOR REDD-RELATED"/>
    <property type="match status" value="1"/>
</dbReference>
<dbReference type="SUPFAM" id="SSF46894">
    <property type="entry name" value="C-terminal effector domain of the bipartite response regulators"/>
    <property type="match status" value="1"/>
</dbReference>
<keyword evidence="9" id="KW-1185">Reference proteome</keyword>
<dbReference type="Gene3D" id="1.10.10.10">
    <property type="entry name" value="Winged helix-like DNA-binding domain superfamily/Winged helix DNA-binding domain"/>
    <property type="match status" value="1"/>
</dbReference>
<feature type="compositionally biased region" description="Basic and acidic residues" evidence="6">
    <location>
        <begin position="525"/>
        <end position="536"/>
    </location>
</feature>
<dbReference type="InterPro" id="IPR016032">
    <property type="entry name" value="Sig_transdc_resp-reg_C-effctor"/>
</dbReference>
<dbReference type="GO" id="GO:0000160">
    <property type="term" value="P:phosphorelay signal transduction system"/>
    <property type="evidence" value="ECO:0007669"/>
    <property type="project" value="InterPro"/>
</dbReference>
<dbReference type="Proteomes" id="UP000199645">
    <property type="component" value="Unassembled WGS sequence"/>
</dbReference>
<sequence>MTALSTGPRVPVDLRILGPLQVLRDDREVDAGPRQQRCLLGLLLVRAGQPVSMSELIEMIWGSGPPATAINVIHKYVGAVRRLFEPGLPPRAASAYLTRHGNGYRFSAGPETHDLVRFRRLIAEAGNAAARDEPDEALDRYVAALRLGRGRSGDGLADTPAARAAFAAADREFTEAVLAAATVAIRLNRPSTVLEPLRQASEMDPYNEQVHAGLMRTLAVAGHHGESVAVYRAARRRLAEDLGVEPGPEMSEAYRRVTGRTVGGAPPAPRPAQLPPGLPSWGGRSAELTELTGLAAGLRDGRRTGPLVIALDGRRGTGKSALAVQFAHRVSDGFTDGQIYLDLRGDRAEDEVVTVRHALRSLLHGLGLPSPNLPATIDAQVGAYRSLTAGKRILVLLDNVRDADQVRPLLPSSPRSLTLLTSRRPLLDVAARHGAHLVHVDVLDSRAARALLQNRITGRPRDVANIALLDEIADLCGRLPLALAYTAAQLTASPDLPLAVVAAQLRQAARRPPRSRMGRSTVHARRADDRSPHERPFTPGRAGRGSEPARPGTGRSASDRCGTGGC</sequence>
<keyword evidence="2" id="KW-0805">Transcription regulation</keyword>
<reference evidence="8 9" key="1">
    <citation type="submission" date="2016-10" db="EMBL/GenBank/DDBJ databases">
        <authorList>
            <person name="de Groot N.N."/>
        </authorList>
    </citation>
    <scope>NUCLEOTIDE SEQUENCE [LARGE SCALE GENOMIC DNA]</scope>
    <source>
        <strain evidence="8 9">DSM 43019</strain>
    </source>
</reference>
<evidence type="ECO:0000256" key="4">
    <source>
        <dbReference type="ARBA" id="ARBA00023163"/>
    </source>
</evidence>
<evidence type="ECO:0000256" key="6">
    <source>
        <dbReference type="SAM" id="MobiDB-lite"/>
    </source>
</evidence>
<organism evidence="8 9">
    <name type="scientific">Actinoplanes philippinensis</name>
    <dbReference type="NCBI Taxonomy" id="35752"/>
    <lineage>
        <taxon>Bacteria</taxon>
        <taxon>Bacillati</taxon>
        <taxon>Actinomycetota</taxon>
        <taxon>Actinomycetes</taxon>
        <taxon>Micromonosporales</taxon>
        <taxon>Micromonosporaceae</taxon>
        <taxon>Actinoplanes</taxon>
    </lineage>
</organism>
<evidence type="ECO:0000259" key="7">
    <source>
        <dbReference type="PROSITE" id="PS51755"/>
    </source>
</evidence>
<evidence type="ECO:0000256" key="2">
    <source>
        <dbReference type="ARBA" id="ARBA00023015"/>
    </source>
</evidence>
<feature type="region of interest" description="Disordered" evidence="6">
    <location>
        <begin position="261"/>
        <end position="282"/>
    </location>
</feature>
<keyword evidence="3 5" id="KW-0238">DNA-binding</keyword>
<feature type="domain" description="OmpR/PhoB-type" evidence="7">
    <location>
        <begin position="1"/>
        <end position="108"/>
    </location>
</feature>
<dbReference type="CDD" id="cd15831">
    <property type="entry name" value="BTAD"/>
    <property type="match status" value="1"/>
</dbReference>
<gene>
    <name evidence="8" type="ORF">SAMN05421541_101537</name>
</gene>
<dbReference type="SMART" id="SM00862">
    <property type="entry name" value="Trans_reg_C"/>
    <property type="match status" value="1"/>
</dbReference>
<dbReference type="Gene3D" id="1.25.40.10">
    <property type="entry name" value="Tetratricopeptide repeat domain"/>
    <property type="match status" value="1"/>
</dbReference>
<feature type="region of interest" description="Disordered" evidence="6">
    <location>
        <begin position="507"/>
        <end position="566"/>
    </location>
</feature>
<dbReference type="InterPro" id="IPR051677">
    <property type="entry name" value="AfsR-DnrI-RedD_regulator"/>
</dbReference>
<dbReference type="STRING" id="35752.SAMN05421541_101537"/>
<protein>
    <submittedName>
        <fullName evidence="8">DNA-binding transcriptional activator of the SARP family</fullName>
    </submittedName>
</protein>
<dbReference type="GO" id="GO:0043531">
    <property type="term" value="F:ADP binding"/>
    <property type="evidence" value="ECO:0007669"/>
    <property type="project" value="InterPro"/>
</dbReference>
<dbReference type="InterPro" id="IPR036388">
    <property type="entry name" value="WH-like_DNA-bd_sf"/>
</dbReference>
<evidence type="ECO:0000256" key="5">
    <source>
        <dbReference type="PROSITE-ProRule" id="PRU01091"/>
    </source>
</evidence>
<dbReference type="SUPFAM" id="SSF48452">
    <property type="entry name" value="TPR-like"/>
    <property type="match status" value="1"/>
</dbReference>
<dbReference type="PANTHER" id="PTHR35807:SF1">
    <property type="entry name" value="TRANSCRIPTIONAL REGULATOR REDD"/>
    <property type="match status" value="1"/>
</dbReference>
<dbReference type="SMART" id="SM01043">
    <property type="entry name" value="BTAD"/>
    <property type="match status" value="1"/>
</dbReference>
<accession>A0A1I2A5T9</accession>
<dbReference type="InterPro" id="IPR005158">
    <property type="entry name" value="BTAD"/>
</dbReference>
<dbReference type="GO" id="GO:0006355">
    <property type="term" value="P:regulation of DNA-templated transcription"/>
    <property type="evidence" value="ECO:0007669"/>
    <property type="project" value="InterPro"/>
</dbReference>
<dbReference type="OrthoDB" id="7628974at2"/>
<dbReference type="RefSeq" id="WP_093609490.1">
    <property type="nucleotide sequence ID" value="NZ_BOMT01000010.1"/>
</dbReference>
<dbReference type="EMBL" id="FONV01000001">
    <property type="protein sequence ID" value="SFE39504.1"/>
    <property type="molecule type" value="Genomic_DNA"/>
</dbReference>
<dbReference type="InterPro" id="IPR011990">
    <property type="entry name" value="TPR-like_helical_dom_sf"/>
</dbReference>
<dbReference type="InterPro" id="IPR027417">
    <property type="entry name" value="P-loop_NTPase"/>
</dbReference>
<dbReference type="InterPro" id="IPR001867">
    <property type="entry name" value="OmpR/PhoB-type_DNA-bd"/>
</dbReference>
<comment type="similarity">
    <text evidence="1">Belongs to the AfsR/DnrI/RedD regulatory family.</text>
</comment>
<feature type="compositionally biased region" description="Pro residues" evidence="6">
    <location>
        <begin position="266"/>
        <end position="278"/>
    </location>
</feature>
<evidence type="ECO:0000256" key="3">
    <source>
        <dbReference type="ARBA" id="ARBA00023125"/>
    </source>
</evidence>
<feature type="compositionally biased region" description="Basic residues" evidence="6">
    <location>
        <begin position="508"/>
        <end position="517"/>
    </location>
</feature>